<feature type="region of interest" description="Disordered" evidence="1">
    <location>
        <begin position="1110"/>
        <end position="1190"/>
    </location>
</feature>
<dbReference type="GO" id="GO:0005085">
    <property type="term" value="F:guanyl-nucleotide exchange factor activity"/>
    <property type="evidence" value="ECO:0007669"/>
    <property type="project" value="InterPro"/>
</dbReference>
<evidence type="ECO:0000313" key="5">
    <source>
        <dbReference type="Proteomes" id="UP000559256"/>
    </source>
</evidence>
<feature type="compositionally biased region" description="Polar residues" evidence="1">
    <location>
        <begin position="1"/>
        <end position="15"/>
    </location>
</feature>
<dbReference type="AlphaFoldDB" id="A0A8H5LZ91"/>
<dbReference type="PROSITE" id="PS50003">
    <property type="entry name" value="PH_DOMAIN"/>
    <property type="match status" value="1"/>
</dbReference>
<evidence type="ECO:0000313" key="4">
    <source>
        <dbReference type="EMBL" id="KAF5375008.1"/>
    </source>
</evidence>
<feature type="compositionally biased region" description="Basic residues" evidence="1">
    <location>
        <begin position="263"/>
        <end position="275"/>
    </location>
</feature>
<feature type="compositionally biased region" description="Polar residues" evidence="1">
    <location>
        <begin position="188"/>
        <end position="199"/>
    </location>
</feature>
<feature type="compositionally biased region" description="Polar residues" evidence="1">
    <location>
        <begin position="105"/>
        <end position="120"/>
    </location>
</feature>
<dbReference type="InterPro" id="IPR023394">
    <property type="entry name" value="Sec7_C_sf"/>
</dbReference>
<dbReference type="InterPro" id="IPR041681">
    <property type="entry name" value="PH_9"/>
</dbReference>
<dbReference type="SUPFAM" id="SSF48425">
    <property type="entry name" value="Sec7 domain"/>
    <property type="match status" value="1"/>
</dbReference>
<dbReference type="CDD" id="cd00171">
    <property type="entry name" value="Sec7"/>
    <property type="match status" value="1"/>
</dbReference>
<dbReference type="InterPro" id="IPR001849">
    <property type="entry name" value="PH_domain"/>
</dbReference>
<sequence>MSGRFTDTSGKSFSSRPYHPEIPPPYNENDSSPVVISETTVTTVTTTTQTTTHLFSLPLWRKRPAVSTSEPSQQSTMTVNQSPSPGSSKLRLDKELPPTPPHGSGSVTPVDTSRGTSQRTSLDEIVKETVLPSLFPPSDRFEHPRGGPSSSTAALAHATLGVGLPHVLSHAASASHPDLNTIVFTHSPSNSLDSSTNGRPSGRTISLAGKSREDVRNPERRRSRGLSLGPASFLNFGSSDSKGKGKEKEVQPEQIVEPPPGQLRRKSSFWSRRKSTVHDVEPSPLKSELVPPLPAVPPISPFDLDSVLSSPSSSQHPHHARGLSRSHSERFGPSQPLSVDTNGGIPDTSRSKSARLPRRPATAGPSRHNESHARALLSDDQRLTSSPVSEVPPERPLPLRPRAVTNPPLLSRLSMFMSSSTAPAPSSPVAPISPIRTASKNTQSIPKALVDEESPEGYLSRLMECVSKAEIAAVLASSNDAFHVQALRSYIGGFNFANDPLDVALRRLLMDVGLPRETQQIDRVMEAFASRYHQSHPKLFTSEDHPYVLAFSLIMLHTDAFNKSNKRKMTKQDYIKNTRLPGVAPEVLDCFYDNIVFAPFIFIEDPMDVNGQRGFVDPSPRKGSVAGHVSPSASIILGKGNKVDPYFLISNNLLDHLRVDVEQFVPLLNPYSYEGTAGPWDEEELQAAFSQADTITMEGPDSSRIQPTSFFGLGPGVGPASPLANSISSPFMSSAETWNLKVTKAGLLNRKDETLEGGKKTNRKWKLWSVILTGSQLLFFRDTSWIHPLSAPPDGQHVPQQQIAVPRPDELYSVKDAIAVYDRSYTKHEHTFRFFMRDGRQFMLACTDEDQMNEWISRINYASAFRSTGVRMRPVAMSGRDVQLTGVAAATSHLQDLQHMHSPRNHPDSLKNASSRQNGELRHHPRRSATFASNVDDADLDVPVAPEIDGADQFKATFDQVKADLAAGRCASPDSNDQSDINSIGRLPSRARAVLSKVRDMDSKISATQTQLETDMRFVRNIATLTPFQRATRERLLIAVQGVSKRVMQGRLEVLRLTCHRDVLLNDLAAEGRVWNIAKKMALKVATETLQGQNVPKMTLSFHDSEAAASLPIPIPPTSPRPESRADSNQSFHSALDFGPDWPTDNTSTSNFLDTSHMLDSPRNSSGSLRDDRVQGNIDTPRTSDEHPSHEKFYTAHEQAEEWDKTRCVSNRPRARVSLVRVPSTINLSARFEKHG</sequence>
<feature type="domain" description="SEC7" evidence="3">
    <location>
        <begin position="425"/>
        <end position="598"/>
    </location>
</feature>
<dbReference type="SMART" id="SM00222">
    <property type="entry name" value="Sec7"/>
    <property type="match status" value="1"/>
</dbReference>
<dbReference type="Pfam" id="PF01369">
    <property type="entry name" value="Sec7"/>
    <property type="match status" value="1"/>
</dbReference>
<dbReference type="Gene3D" id="2.30.29.30">
    <property type="entry name" value="Pleckstrin-homology domain (PH domain)/Phosphotyrosine-binding domain (PTB)"/>
    <property type="match status" value="1"/>
</dbReference>
<feature type="domain" description="PH" evidence="2">
    <location>
        <begin position="741"/>
        <end position="864"/>
    </location>
</feature>
<feature type="compositionally biased region" description="Low complexity" evidence="1">
    <location>
        <begin position="304"/>
        <end position="314"/>
    </location>
</feature>
<evidence type="ECO:0000259" key="2">
    <source>
        <dbReference type="PROSITE" id="PS50003"/>
    </source>
</evidence>
<feature type="region of interest" description="Disordered" evidence="1">
    <location>
        <begin position="304"/>
        <end position="402"/>
    </location>
</feature>
<dbReference type="InterPro" id="IPR011993">
    <property type="entry name" value="PH-like_dom_sf"/>
</dbReference>
<dbReference type="InterPro" id="IPR035999">
    <property type="entry name" value="Sec7_dom_sf"/>
</dbReference>
<evidence type="ECO:0000259" key="3">
    <source>
        <dbReference type="PROSITE" id="PS50190"/>
    </source>
</evidence>
<dbReference type="EMBL" id="JAACJM010000001">
    <property type="protein sequence ID" value="KAF5375008.1"/>
    <property type="molecule type" value="Genomic_DNA"/>
</dbReference>
<feature type="region of interest" description="Disordered" evidence="1">
    <location>
        <begin position="1"/>
        <end position="38"/>
    </location>
</feature>
<feature type="compositionally biased region" description="Basic and acidic residues" evidence="1">
    <location>
        <begin position="241"/>
        <end position="251"/>
    </location>
</feature>
<feature type="region of interest" description="Disordered" evidence="1">
    <location>
        <begin position="63"/>
        <end position="152"/>
    </location>
</feature>
<proteinExistence type="predicted"/>
<accession>A0A8H5LZ91</accession>
<name>A0A8H5LZ91_9AGAR</name>
<feature type="compositionally biased region" description="Basic and acidic residues" evidence="1">
    <location>
        <begin position="210"/>
        <end position="220"/>
    </location>
</feature>
<dbReference type="InterPro" id="IPR000904">
    <property type="entry name" value="Sec7_dom"/>
</dbReference>
<dbReference type="SUPFAM" id="SSF50729">
    <property type="entry name" value="PH domain-like"/>
    <property type="match status" value="1"/>
</dbReference>
<dbReference type="Proteomes" id="UP000559256">
    <property type="component" value="Unassembled WGS sequence"/>
</dbReference>
<dbReference type="Pfam" id="PF15410">
    <property type="entry name" value="PH_9"/>
    <property type="match status" value="1"/>
</dbReference>
<feature type="compositionally biased region" description="Polar residues" evidence="1">
    <location>
        <begin position="28"/>
        <end position="38"/>
    </location>
</feature>
<feature type="region of interest" description="Disordered" evidence="1">
    <location>
        <begin position="188"/>
        <end position="292"/>
    </location>
</feature>
<dbReference type="SMART" id="SM00233">
    <property type="entry name" value="PH"/>
    <property type="match status" value="1"/>
</dbReference>
<evidence type="ECO:0000256" key="1">
    <source>
        <dbReference type="SAM" id="MobiDB-lite"/>
    </source>
</evidence>
<keyword evidence="5" id="KW-1185">Reference proteome</keyword>
<organism evidence="4 5">
    <name type="scientific">Tetrapyrgos nigripes</name>
    <dbReference type="NCBI Taxonomy" id="182062"/>
    <lineage>
        <taxon>Eukaryota</taxon>
        <taxon>Fungi</taxon>
        <taxon>Dikarya</taxon>
        <taxon>Basidiomycota</taxon>
        <taxon>Agaricomycotina</taxon>
        <taxon>Agaricomycetes</taxon>
        <taxon>Agaricomycetidae</taxon>
        <taxon>Agaricales</taxon>
        <taxon>Marasmiineae</taxon>
        <taxon>Marasmiaceae</taxon>
        <taxon>Tetrapyrgos</taxon>
    </lineage>
</organism>
<feature type="region of interest" description="Disordered" evidence="1">
    <location>
        <begin position="898"/>
        <end position="934"/>
    </location>
</feature>
<comment type="caution">
    <text evidence="4">The sequence shown here is derived from an EMBL/GenBank/DDBJ whole genome shotgun (WGS) entry which is preliminary data.</text>
</comment>
<reference evidence="4 5" key="1">
    <citation type="journal article" date="2020" name="ISME J.">
        <title>Uncovering the hidden diversity of litter-decomposition mechanisms in mushroom-forming fungi.</title>
        <authorList>
            <person name="Floudas D."/>
            <person name="Bentzer J."/>
            <person name="Ahren D."/>
            <person name="Johansson T."/>
            <person name="Persson P."/>
            <person name="Tunlid A."/>
        </authorList>
    </citation>
    <scope>NUCLEOTIDE SEQUENCE [LARGE SCALE GENOMIC DNA]</scope>
    <source>
        <strain evidence="4 5">CBS 291.85</strain>
    </source>
</reference>
<gene>
    <name evidence="4" type="ORF">D9758_000123</name>
</gene>
<dbReference type="PANTHER" id="PTHR10663:SF405">
    <property type="entry name" value="ARF GUANINE NUCLEOTIDE EXCHANGE FACTOR SYT1"/>
    <property type="match status" value="1"/>
</dbReference>
<feature type="compositionally biased region" description="Basic and acidic residues" evidence="1">
    <location>
        <begin position="367"/>
        <end position="382"/>
    </location>
</feature>
<feature type="compositionally biased region" description="Polar residues" evidence="1">
    <location>
        <begin position="66"/>
        <end position="87"/>
    </location>
</feature>
<feature type="compositionally biased region" description="Polar residues" evidence="1">
    <location>
        <begin position="1144"/>
        <end position="1154"/>
    </location>
</feature>
<dbReference type="Gene3D" id="1.10.1000.11">
    <property type="entry name" value="Arf Nucleotide-binding Site Opener,domain 2"/>
    <property type="match status" value="1"/>
</dbReference>
<protein>
    <submittedName>
        <fullName evidence="4">Uncharacterized protein</fullName>
    </submittedName>
</protein>
<dbReference type="GO" id="GO:0032012">
    <property type="term" value="P:regulation of ARF protein signal transduction"/>
    <property type="evidence" value="ECO:0007669"/>
    <property type="project" value="InterPro"/>
</dbReference>
<dbReference type="PANTHER" id="PTHR10663">
    <property type="entry name" value="GUANYL-NUCLEOTIDE EXCHANGE FACTOR"/>
    <property type="match status" value="1"/>
</dbReference>
<dbReference type="OrthoDB" id="430364at2759"/>
<dbReference type="PROSITE" id="PS50190">
    <property type="entry name" value="SEC7"/>
    <property type="match status" value="1"/>
</dbReference>